<dbReference type="Pfam" id="PF07110">
    <property type="entry name" value="EthD"/>
    <property type="match status" value="1"/>
</dbReference>
<name>A0A845EQ77_9BACL</name>
<dbReference type="GO" id="GO:0016491">
    <property type="term" value="F:oxidoreductase activity"/>
    <property type="evidence" value="ECO:0007669"/>
    <property type="project" value="InterPro"/>
</dbReference>
<dbReference type="NCBIfam" id="TIGR02118">
    <property type="entry name" value="EthD family reductase"/>
    <property type="match status" value="1"/>
</dbReference>
<feature type="domain" description="EthD" evidence="1">
    <location>
        <begin position="19"/>
        <end position="92"/>
    </location>
</feature>
<gene>
    <name evidence="2" type="ORF">GLW07_00705</name>
</gene>
<proteinExistence type="predicted"/>
<dbReference type="AlphaFoldDB" id="A0A845EQ77"/>
<dbReference type="SUPFAM" id="SSF54909">
    <property type="entry name" value="Dimeric alpha+beta barrel"/>
    <property type="match status" value="1"/>
</dbReference>
<dbReference type="EMBL" id="WMEY01000001">
    <property type="protein sequence ID" value="MYL61864.1"/>
    <property type="molecule type" value="Genomic_DNA"/>
</dbReference>
<organism evidence="2 3">
    <name type="scientific">Guptibacillus hwajinpoensis</name>
    <dbReference type="NCBI Taxonomy" id="208199"/>
    <lineage>
        <taxon>Bacteria</taxon>
        <taxon>Bacillati</taxon>
        <taxon>Bacillota</taxon>
        <taxon>Bacilli</taxon>
        <taxon>Bacillales</taxon>
        <taxon>Guptibacillaceae</taxon>
        <taxon>Guptibacillus</taxon>
    </lineage>
</organism>
<comment type="caution">
    <text evidence="2">The sequence shown here is derived from an EMBL/GenBank/DDBJ whole genome shotgun (WGS) entry which is preliminary data.</text>
</comment>
<dbReference type="Proteomes" id="UP000447833">
    <property type="component" value="Unassembled WGS sequence"/>
</dbReference>
<dbReference type="Gene3D" id="3.30.70.100">
    <property type="match status" value="1"/>
</dbReference>
<evidence type="ECO:0000313" key="2">
    <source>
        <dbReference type="EMBL" id="MYL61864.1"/>
    </source>
</evidence>
<protein>
    <submittedName>
        <fullName evidence="2">EthD family reductase</fullName>
    </submittedName>
</protein>
<evidence type="ECO:0000259" key="1">
    <source>
        <dbReference type="Pfam" id="PF07110"/>
    </source>
</evidence>
<reference evidence="2 3" key="1">
    <citation type="submission" date="2019-11" db="EMBL/GenBank/DDBJ databases">
        <title>Genome sequences of 17 halophilic strains isolated from different environments.</title>
        <authorList>
            <person name="Furrow R.E."/>
        </authorList>
    </citation>
    <scope>NUCLEOTIDE SEQUENCE [LARGE SCALE GENOMIC DNA]</scope>
    <source>
        <strain evidence="2 3">22506_14_FS</strain>
    </source>
</reference>
<accession>A0A845EQ77</accession>
<dbReference type="InterPro" id="IPR011008">
    <property type="entry name" value="Dimeric_a/b-barrel"/>
</dbReference>
<sequence>MERWILAKIVVLYEEPKHVEEFKNYYEKNHMALVKDVPNVTHAEVNYVTAAMNTDKKYFLTATIAFESKEQLEDAMQSPAWAKVSEDGQNMMKFLNEPPLLLITE</sequence>
<evidence type="ECO:0000313" key="3">
    <source>
        <dbReference type="Proteomes" id="UP000447833"/>
    </source>
</evidence>
<dbReference type="InterPro" id="IPR009799">
    <property type="entry name" value="EthD_dom"/>
</dbReference>